<evidence type="ECO:0000256" key="6">
    <source>
        <dbReference type="ARBA" id="ARBA00022729"/>
    </source>
</evidence>
<proteinExistence type="inferred from homology"/>
<protein>
    <recommendedName>
        <fullName evidence="13">Pheromone-processing carboxypeptidase KEX1</fullName>
        <ecNumber evidence="11">3.4.16.6</ecNumber>
    </recommendedName>
    <alternativeName>
        <fullName evidence="14">Carboxypeptidase D</fullName>
    </alternativeName>
    <alternativeName>
        <fullName evidence="12">Pheromone-processing carboxypeptidase kex1</fullName>
    </alternativeName>
</protein>
<keyword evidence="8 16" id="KW-1133">Transmembrane helix</keyword>
<keyword evidence="5" id="KW-0053">Apoptosis</keyword>
<evidence type="ECO:0000256" key="10">
    <source>
        <dbReference type="ARBA" id="ARBA00023136"/>
    </source>
</evidence>
<reference evidence="17" key="1">
    <citation type="submission" date="2021-02" db="EMBL/GenBank/DDBJ databases">
        <authorList>
            <person name="Nowell W R."/>
        </authorList>
    </citation>
    <scope>NUCLEOTIDE SEQUENCE</scope>
</reference>
<dbReference type="Proteomes" id="UP000663844">
    <property type="component" value="Unassembled WGS sequence"/>
</dbReference>
<dbReference type="InterPro" id="IPR011042">
    <property type="entry name" value="6-blade_b-propeller_TolB-like"/>
</dbReference>
<feature type="transmembrane region" description="Helical" evidence="16">
    <location>
        <begin position="454"/>
        <end position="477"/>
    </location>
</feature>
<evidence type="ECO:0000313" key="18">
    <source>
        <dbReference type="Proteomes" id="UP000663844"/>
    </source>
</evidence>
<dbReference type="InterPro" id="IPR001563">
    <property type="entry name" value="Peptidase_S10"/>
</dbReference>
<evidence type="ECO:0000313" key="17">
    <source>
        <dbReference type="EMBL" id="CAF4010695.1"/>
    </source>
</evidence>
<dbReference type="EC" id="3.4.16.6" evidence="11"/>
<evidence type="ECO:0000256" key="11">
    <source>
        <dbReference type="ARBA" id="ARBA00038895"/>
    </source>
</evidence>
<dbReference type="Gene3D" id="3.40.50.1820">
    <property type="entry name" value="alpha/beta hydrolase"/>
    <property type="match status" value="1"/>
</dbReference>
<dbReference type="PROSITE" id="PS51125">
    <property type="entry name" value="NHL"/>
    <property type="match status" value="1"/>
</dbReference>
<comment type="subcellular location">
    <subcellularLocation>
        <location evidence="2">Golgi apparatus</location>
        <location evidence="2">trans-Golgi network membrane</location>
        <topology evidence="2">Single-pass type I membrane protein</topology>
    </subcellularLocation>
</comment>
<dbReference type="InterPro" id="IPR001258">
    <property type="entry name" value="NHL_repeat"/>
</dbReference>
<evidence type="ECO:0000256" key="3">
    <source>
        <dbReference type="ARBA" id="ARBA00009431"/>
    </source>
</evidence>
<evidence type="ECO:0000256" key="13">
    <source>
        <dbReference type="ARBA" id="ARBA00040628"/>
    </source>
</evidence>
<keyword evidence="9" id="KW-0333">Golgi apparatus</keyword>
<evidence type="ECO:0000256" key="9">
    <source>
        <dbReference type="ARBA" id="ARBA00023034"/>
    </source>
</evidence>
<comment type="similarity">
    <text evidence="3">Belongs to the peptidase S10 family.</text>
</comment>
<dbReference type="Pfam" id="PF00450">
    <property type="entry name" value="Peptidase_S10"/>
    <property type="match status" value="1"/>
</dbReference>
<dbReference type="AlphaFoldDB" id="A0A819P590"/>
<accession>A0A819P590</accession>
<feature type="transmembrane region" description="Helical" evidence="16">
    <location>
        <begin position="489"/>
        <end position="513"/>
    </location>
</feature>
<evidence type="ECO:0000256" key="5">
    <source>
        <dbReference type="ARBA" id="ARBA00022703"/>
    </source>
</evidence>
<dbReference type="Gene3D" id="2.120.10.30">
    <property type="entry name" value="TolB, C-terminal domain"/>
    <property type="match status" value="1"/>
</dbReference>
<dbReference type="SUPFAM" id="SSF101898">
    <property type="entry name" value="NHL repeat"/>
    <property type="match status" value="1"/>
</dbReference>
<dbReference type="GO" id="GO:0005802">
    <property type="term" value="C:trans-Golgi network"/>
    <property type="evidence" value="ECO:0007669"/>
    <property type="project" value="TreeGrafter"/>
</dbReference>
<organism evidence="17 18">
    <name type="scientific">Adineta steineri</name>
    <dbReference type="NCBI Taxonomy" id="433720"/>
    <lineage>
        <taxon>Eukaryota</taxon>
        <taxon>Metazoa</taxon>
        <taxon>Spiralia</taxon>
        <taxon>Gnathifera</taxon>
        <taxon>Rotifera</taxon>
        <taxon>Eurotatoria</taxon>
        <taxon>Bdelloidea</taxon>
        <taxon>Adinetida</taxon>
        <taxon>Adinetidae</taxon>
        <taxon>Adineta</taxon>
    </lineage>
</organism>
<feature type="non-terminal residue" evidence="17">
    <location>
        <position position="1"/>
    </location>
</feature>
<keyword evidence="6" id="KW-0732">Signal</keyword>
<evidence type="ECO:0000256" key="4">
    <source>
        <dbReference type="ARBA" id="ARBA00022692"/>
    </source>
</evidence>
<evidence type="ECO:0000256" key="15">
    <source>
        <dbReference type="PROSITE-ProRule" id="PRU00504"/>
    </source>
</evidence>
<dbReference type="InterPro" id="IPR029058">
    <property type="entry name" value="AB_hydrolase_fold"/>
</dbReference>
<evidence type="ECO:0000256" key="14">
    <source>
        <dbReference type="ARBA" id="ARBA00042717"/>
    </source>
</evidence>
<sequence>MNSYRVAAGTGIRGSASDQLGGPRGIFVDVNLDLYVADFHNDRVQLFQSGESNGITVAGTTSEYPTITLNYPTGIILDAEKYLFIVDSDNDRIVGSGSSGFRCLVGCYGKGSESNQLFFPSSFSFDGLGNIFVIDSGNERIQKFKYIKRYCVDTPSIFHSIYYSSLTGNNQIYYRDCKKQNFYYESIQLKIIESGYYSFRGSGEIDPYGFIYKNKFNPLDPSENLLDQDYDKGSNVQFKLNIYLNVNTYVLVMTTFDLKETGEFSIGVLGGNKVTLERLGTTVNIQQKYSSKLTEDSPTYYRDCQVPQCHYEILQIHVNTTGLYVLWSESNIYAYGYIYQNDFNPLKPSENLLLSHDGECNDEQFKLIIDLEINTRYILVVTTRDPKTIGDFSVMISGPNNISLSSFSPKESSCVIGDQCNFYIKGIGLTLDDILRDKLQPNIVLNNQSFSIKLSAALTIIMFVAGLINSILSFITFQNKDSQQVGCGMYLLASSITSLLTISMFIIKFWFVVLTHINGSTSLSVLRGGCASIEPILKLFLYLDGWLNACVAVERALLIFKGVKFDKKKSRSIARQTILILPFCILGCDINVQDNFDRAAAHFSAVHDHVDTLEYLINASDFYVQNLPFLPDAESIIRMHAGYLPVGSKTNGELFFWHFAKKFIDDKPRTIIWLNGGPGQSSLIGAWTEIGPFRFLDKNTIVTNNGSWHLYANLLFIDQPIG</sequence>
<dbReference type="Gene3D" id="1.20.1070.10">
    <property type="entry name" value="Rhodopsin 7-helix transmembrane proteins"/>
    <property type="match status" value="1"/>
</dbReference>
<evidence type="ECO:0000256" key="1">
    <source>
        <dbReference type="ARBA" id="ARBA00001003"/>
    </source>
</evidence>
<evidence type="ECO:0000256" key="16">
    <source>
        <dbReference type="SAM" id="Phobius"/>
    </source>
</evidence>
<dbReference type="CDD" id="cd05819">
    <property type="entry name" value="NHL"/>
    <property type="match status" value="1"/>
</dbReference>
<feature type="repeat" description="NHL" evidence="15">
    <location>
        <begin position="11"/>
        <end position="50"/>
    </location>
</feature>
<dbReference type="SUPFAM" id="SSF53474">
    <property type="entry name" value="alpha/beta-Hydrolases"/>
    <property type="match status" value="1"/>
</dbReference>
<gene>
    <name evidence="17" type="ORF">OXD698_LOCUS30084</name>
</gene>
<name>A0A819P590_9BILA</name>
<evidence type="ECO:0000256" key="12">
    <source>
        <dbReference type="ARBA" id="ARBA00040403"/>
    </source>
</evidence>
<comment type="caution">
    <text evidence="17">The sequence shown here is derived from an EMBL/GenBank/DDBJ whole genome shotgun (WGS) entry which is preliminary data.</text>
</comment>
<keyword evidence="4 16" id="KW-0812">Transmembrane</keyword>
<dbReference type="PANTHER" id="PTHR11802:SF190">
    <property type="entry name" value="PHEROMONE-PROCESSING CARBOXYPEPTIDASE KEX1"/>
    <property type="match status" value="1"/>
</dbReference>
<dbReference type="GO" id="GO:0006915">
    <property type="term" value="P:apoptotic process"/>
    <property type="evidence" value="ECO:0007669"/>
    <property type="project" value="UniProtKB-KW"/>
</dbReference>
<evidence type="ECO:0000256" key="2">
    <source>
        <dbReference type="ARBA" id="ARBA00004393"/>
    </source>
</evidence>
<evidence type="ECO:0000256" key="7">
    <source>
        <dbReference type="ARBA" id="ARBA00022737"/>
    </source>
</evidence>
<dbReference type="GO" id="GO:0004185">
    <property type="term" value="F:serine-type carboxypeptidase activity"/>
    <property type="evidence" value="ECO:0007669"/>
    <property type="project" value="UniProtKB-EC"/>
</dbReference>
<dbReference type="GO" id="GO:0006508">
    <property type="term" value="P:proteolysis"/>
    <property type="evidence" value="ECO:0007669"/>
    <property type="project" value="InterPro"/>
</dbReference>
<dbReference type="PANTHER" id="PTHR11802">
    <property type="entry name" value="SERINE PROTEASE FAMILY S10 SERINE CARBOXYPEPTIDASE"/>
    <property type="match status" value="1"/>
</dbReference>
<keyword evidence="7" id="KW-0677">Repeat</keyword>
<evidence type="ECO:0000256" key="8">
    <source>
        <dbReference type="ARBA" id="ARBA00022989"/>
    </source>
</evidence>
<comment type="catalytic activity">
    <reaction evidence="1">
        <text>Preferential release of a C-terminal arginine or lysine residue.</text>
        <dbReference type="EC" id="3.4.16.6"/>
    </reaction>
</comment>
<dbReference type="EMBL" id="CAJOAZ010003486">
    <property type="protein sequence ID" value="CAF4010695.1"/>
    <property type="molecule type" value="Genomic_DNA"/>
</dbReference>
<keyword evidence="10 16" id="KW-0472">Membrane</keyword>